<dbReference type="RefSeq" id="WP_240832289.1">
    <property type="nucleotide sequence ID" value="NZ_JAKWBL010000004.1"/>
</dbReference>
<evidence type="ECO:0000313" key="4">
    <source>
        <dbReference type="Proteomes" id="UP001202248"/>
    </source>
</evidence>
<proteinExistence type="predicted"/>
<dbReference type="InterPro" id="IPR037066">
    <property type="entry name" value="Plug_dom_sf"/>
</dbReference>
<feature type="domain" description="Outer membrane protein beta-barrel" evidence="2">
    <location>
        <begin position="490"/>
        <end position="935"/>
    </location>
</feature>
<comment type="caution">
    <text evidence="3">The sequence shown here is derived from an EMBL/GenBank/DDBJ whole genome shotgun (WGS) entry which is preliminary data.</text>
</comment>
<reference evidence="3 4" key="1">
    <citation type="submission" date="2022-02" db="EMBL/GenBank/DDBJ databases">
        <authorList>
            <person name="Min J."/>
        </authorList>
    </citation>
    <scope>NUCLEOTIDE SEQUENCE [LARGE SCALE GENOMIC DNA]</scope>
    <source>
        <strain evidence="3 4">GR10-1</strain>
    </source>
</reference>
<dbReference type="SUPFAM" id="SSF56935">
    <property type="entry name" value="Porins"/>
    <property type="match status" value="1"/>
</dbReference>
<dbReference type="EMBL" id="JAKWBL010000004">
    <property type="protein sequence ID" value="MCH5600287.1"/>
    <property type="molecule type" value="Genomic_DNA"/>
</dbReference>
<dbReference type="Pfam" id="PF14905">
    <property type="entry name" value="OMP_b-brl_3"/>
    <property type="match status" value="1"/>
</dbReference>
<evidence type="ECO:0000256" key="1">
    <source>
        <dbReference type="SAM" id="SignalP"/>
    </source>
</evidence>
<keyword evidence="4" id="KW-1185">Reference proteome</keyword>
<dbReference type="SUPFAM" id="SSF49464">
    <property type="entry name" value="Carboxypeptidase regulatory domain-like"/>
    <property type="match status" value="1"/>
</dbReference>
<dbReference type="Proteomes" id="UP001202248">
    <property type="component" value="Unassembled WGS sequence"/>
</dbReference>
<feature type="chain" id="PRO_5045561801" evidence="1">
    <location>
        <begin position="38"/>
        <end position="953"/>
    </location>
</feature>
<evidence type="ECO:0000313" key="3">
    <source>
        <dbReference type="EMBL" id="MCH5600287.1"/>
    </source>
</evidence>
<feature type="signal peptide" evidence="1">
    <location>
        <begin position="1"/>
        <end position="37"/>
    </location>
</feature>
<evidence type="ECO:0000259" key="2">
    <source>
        <dbReference type="Pfam" id="PF14905"/>
    </source>
</evidence>
<dbReference type="InterPro" id="IPR041700">
    <property type="entry name" value="OMP_b-brl_3"/>
</dbReference>
<organism evidence="3 4">
    <name type="scientific">Niabella ginsengisoli</name>
    <dbReference type="NCBI Taxonomy" id="522298"/>
    <lineage>
        <taxon>Bacteria</taxon>
        <taxon>Pseudomonadati</taxon>
        <taxon>Bacteroidota</taxon>
        <taxon>Chitinophagia</taxon>
        <taxon>Chitinophagales</taxon>
        <taxon>Chitinophagaceae</taxon>
        <taxon>Niabella</taxon>
    </lineage>
</organism>
<keyword evidence="1" id="KW-0732">Signal</keyword>
<name>A0ABS9SPK4_9BACT</name>
<protein>
    <submittedName>
        <fullName evidence="3">Outer membrane beta-barrel protein</fullName>
    </submittedName>
</protein>
<dbReference type="Gene3D" id="2.170.130.10">
    <property type="entry name" value="TonB-dependent receptor, plug domain"/>
    <property type="match status" value="1"/>
</dbReference>
<sequence length="953" mass="106756">MTLSGWLLINNTGALSRYFLPFAIALALAFSASNTYAQGSVKGKLVDVNTQKPLYMATVTVFKATDTSMVTYRLSAEDGSFRLPGISSDIPYRLIVSFSGYAVHRKEFQLSADSLDQDLGTVSMEPSATQLDEVLVIAERPPMSIRKDTVEFNANAFKTLPNALVEDLLKKLPGVQVDKQGNIMVNGKRVNRILVDGKNFFGSDPKMASRNLPSNVIDKIQVTDDKDELLERGDDNLNNVGKVINLTFKKGVKKGLFGKAYAGGGSGINGDRFEGGAIANIFRDTLQVSLLGYTNNLNRPGFGWADLMQTGGLQRNRDVSGGGNNSSNNSNFGSNISINGINFGGMSRMGGVTTSSGLGFNLNHSPNNKKSFFAQYYLGHVKTDLETNNSTKIFKGDTVVTNASLYNAAVKGITHTLGVGLNLKPDTLTTITATANYILADERTNSTNNQSGINNFRGNLNEGAVNINGETGNDIFRENFSLTRLSKKKTGRRISFAQGLTWNNRSVDNYTDARINYIYPNPFDSLTNQLRQERVPTWFAFAGINYREPLSKKLFLRAGARYEYENLKNDILTFDKGNTAYDQRNDDLSSGFSRSGNRYALSTGLEFKHKDLAITPGVRYQYQQFDNQLSVLSTPVIQKLNNILPQLEITYKKLTVNYTREIVLPDYYYMIPVRNNTNPYLVNLGNTNLLPAVMDRVYVNLNTFNPKNNLNVWSWAEAWVADDDVVQSITLDESGIQTIMPVNADGSKRIAANFGLNQDIKYKNSFTFSWNVGTWTEYRQNLFFYNNEPSTQKRLISNIWSNLGFNWNDKLELSPAYSFSYLNVRNSNPLFTPQSSFDQTIGIEAVMRYIKHVIFDTELRYLNNNAFANPEYRKMFMWNAGVNFTFFKDERAVLRIFANDLLNQTRNTDIIPNQNTIRTTYSNIIGQYFMATFTYNLRPSGAKGKVGGGWSLW</sequence>
<gene>
    <name evidence="3" type="ORF">MKP09_21380</name>
</gene>
<dbReference type="InterPro" id="IPR008969">
    <property type="entry name" value="CarboxyPept-like_regulatory"/>
</dbReference>
<accession>A0ABS9SPK4</accession>